<dbReference type="EMBL" id="FPBA01000017">
    <property type="protein sequence ID" value="SFT93916.1"/>
    <property type="molecule type" value="Genomic_DNA"/>
</dbReference>
<dbReference type="SUPFAM" id="SSF53474">
    <property type="entry name" value="alpha/beta-Hydrolases"/>
    <property type="match status" value="1"/>
</dbReference>
<dbReference type="Gene3D" id="3.40.50.1820">
    <property type="entry name" value="alpha/beta hydrolase"/>
    <property type="match status" value="1"/>
</dbReference>
<comment type="similarity">
    <text evidence="1">Belongs to the AB hydrolase superfamily.</text>
</comment>
<dbReference type="RefSeq" id="WP_093582166.1">
    <property type="nucleotide sequence ID" value="NZ_FPBA01000017.1"/>
</dbReference>
<sequence length="400" mass="44174">MHAFFKDPDLQFAVEGVLGATWSHAADVGEVLTTVDRIPNGDRRAWVQQWSATAERLAAQARAAEDGGHRRTAAARWLRAAGYWSEATDHADATGEFTELWERHRDAWDRFVDLTDAVGDVAVERLSVPYGDTTLPGYLFRSGPADEPRRTLVYTNGSDGSVVGAWTRGIADALARGWNAMTYDGPGQNAALVRQGIPFRPDWEHVLTPVVDALVARPDVDPARIAVMGVSQGGYWVPRALATEHRVAAAVADPGVVDVSTTMLTQLPHRLVRLLDSGDRDRFDTEMRWALKLSPATRTMLQWRMRPYGVSSPFDFFTAARAYALTDEQLAAIRCPVLVTDPEHEQFWPGQSAQLATKLTCPVTLLRFTAEEGADTHCEPTAVALRGERVFDWLDEQVPA</sequence>
<dbReference type="GO" id="GO:0008236">
    <property type="term" value="F:serine-type peptidase activity"/>
    <property type="evidence" value="ECO:0007669"/>
    <property type="project" value="InterPro"/>
</dbReference>
<dbReference type="InterPro" id="IPR001375">
    <property type="entry name" value="Peptidase_S9_cat"/>
</dbReference>
<dbReference type="InterPro" id="IPR050261">
    <property type="entry name" value="FrsA_esterase"/>
</dbReference>
<accession>A0A1I7C3C5</accession>
<dbReference type="OrthoDB" id="9765647at2"/>
<dbReference type="PANTHER" id="PTHR22946">
    <property type="entry name" value="DIENELACTONE HYDROLASE DOMAIN-CONTAINING PROTEIN-RELATED"/>
    <property type="match status" value="1"/>
</dbReference>
<protein>
    <submittedName>
        <fullName evidence="3">Prolyl oligopeptidase family protein</fullName>
    </submittedName>
</protein>
<reference evidence="4" key="1">
    <citation type="submission" date="2016-10" db="EMBL/GenBank/DDBJ databases">
        <authorList>
            <person name="Varghese N."/>
            <person name="Submissions S."/>
        </authorList>
    </citation>
    <scope>NUCLEOTIDE SEQUENCE [LARGE SCALE GENOMIC DNA]</scope>
    <source>
        <strain evidence="4">DSM 46136</strain>
    </source>
</reference>
<organism evidence="3 4">
    <name type="scientific">Geodermatophilus amargosae</name>
    <dbReference type="NCBI Taxonomy" id="1296565"/>
    <lineage>
        <taxon>Bacteria</taxon>
        <taxon>Bacillati</taxon>
        <taxon>Actinomycetota</taxon>
        <taxon>Actinomycetes</taxon>
        <taxon>Geodermatophilales</taxon>
        <taxon>Geodermatophilaceae</taxon>
        <taxon>Geodermatophilus</taxon>
    </lineage>
</organism>
<dbReference type="STRING" id="1296565.SAMN05660657_04027"/>
<evidence type="ECO:0000313" key="3">
    <source>
        <dbReference type="EMBL" id="SFT93916.1"/>
    </source>
</evidence>
<evidence type="ECO:0000313" key="4">
    <source>
        <dbReference type="Proteomes" id="UP000199546"/>
    </source>
</evidence>
<feature type="domain" description="Peptidase S9 prolyl oligopeptidase catalytic" evidence="2">
    <location>
        <begin position="210"/>
        <end position="298"/>
    </location>
</feature>
<proteinExistence type="inferred from homology"/>
<dbReference type="PANTHER" id="PTHR22946:SF12">
    <property type="entry name" value="CONIDIAL PIGMENT BIOSYNTHESIS PROTEIN AYG1 (AFU_ORTHOLOGUE AFUA_2G17550)"/>
    <property type="match status" value="1"/>
</dbReference>
<dbReference type="Gene3D" id="1.20.1440.110">
    <property type="entry name" value="acylaminoacyl peptidase"/>
    <property type="match status" value="1"/>
</dbReference>
<gene>
    <name evidence="3" type="ORF">SAMN05660657_04027</name>
</gene>
<dbReference type="AlphaFoldDB" id="A0A1I7C3C5"/>
<evidence type="ECO:0000256" key="1">
    <source>
        <dbReference type="ARBA" id="ARBA00008645"/>
    </source>
</evidence>
<dbReference type="Pfam" id="PF00326">
    <property type="entry name" value="Peptidase_S9"/>
    <property type="match status" value="1"/>
</dbReference>
<dbReference type="Proteomes" id="UP000199546">
    <property type="component" value="Unassembled WGS sequence"/>
</dbReference>
<name>A0A1I7C3C5_9ACTN</name>
<evidence type="ECO:0000259" key="2">
    <source>
        <dbReference type="Pfam" id="PF00326"/>
    </source>
</evidence>
<keyword evidence="4" id="KW-1185">Reference proteome</keyword>
<dbReference type="GO" id="GO:0006508">
    <property type="term" value="P:proteolysis"/>
    <property type="evidence" value="ECO:0007669"/>
    <property type="project" value="InterPro"/>
</dbReference>
<dbReference type="InterPro" id="IPR029058">
    <property type="entry name" value="AB_hydrolase_fold"/>
</dbReference>